<dbReference type="Proteomes" id="UP000567885">
    <property type="component" value="Unassembled WGS sequence"/>
</dbReference>
<dbReference type="AlphaFoldDB" id="A0A8H5SPA5"/>
<dbReference type="Gene3D" id="3.40.50.720">
    <property type="entry name" value="NAD(P)-binding Rossmann-like Domain"/>
    <property type="match status" value="1"/>
</dbReference>
<protein>
    <recommendedName>
        <fullName evidence="2">NmrA-like domain-containing protein</fullName>
    </recommendedName>
</protein>
<dbReference type="CDD" id="cd05269">
    <property type="entry name" value="TMR_SDR_a"/>
    <property type="match status" value="1"/>
</dbReference>
<sequence>MAPLRYLITGATGGLGKEVLQYFIENFPPSEFAAASSKPSNRSIFESRGIAFRYVDYNDSESLTVGLTDVENLLFVSSVGITRMEQHSRLIDAAKKTGVKHVWYTSLAFGGLSNNSTSPVQVDHVETEMLLKESGLVYTSIREGIYAEAFPVFLDWKPDTAKVLLPADGEIAFTSRPELGEATARIMIRGGYENQIVLLTAQETINAKEIIHVINETTGRQVELEIVSRNEYISRSMQDPQGRPKEYFEAVAERCDDIVKGALSTIDPLMPELLGREPTKPKDSLRQLLAKNQNYTYP</sequence>
<dbReference type="PANTHER" id="PTHR47129">
    <property type="entry name" value="QUINONE OXIDOREDUCTASE 2"/>
    <property type="match status" value="1"/>
</dbReference>
<keyword evidence="4" id="KW-1185">Reference proteome</keyword>
<dbReference type="OrthoDB" id="419598at2759"/>
<accession>A0A8H5SPA5</accession>
<dbReference type="SUPFAM" id="SSF51735">
    <property type="entry name" value="NAD(P)-binding Rossmann-fold domains"/>
    <property type="match status" value="1"/>
</dbReference>
<name>A0A8H5SPA5_FUSHE</name>
<feature type="domain" description="NmrA-like" evidence="2">
    <location>
        <begin position="7"/>
        <end position="233"/>
    </location>
</feature>
<dbReference type="Pfam" id="PF05368">
    <property type="entry name" value="NmrA"/>
    <property type="match status" value="1"/>
</dbReference>
<dbReference type="EMBL" id="JAAGWQ010000504">
    <property type="protein sequence ID" value="KAF5654441.1"/>
    <property type="molecule type" value="Genomic_DNA"/>
</dbReference>
<reference evidence="3 4" key="1">
    <citation type="submission" date="2020-05" db="EMBL/GenBank/DDBJ databases">
        <title>Identification and distribution of gene clusters putatively required for synthesis of sphingolipid metabolism inhibitors in phylogenetically diverse species of the filamentous fungus Fusarium.</title>
        <authorList>
            <person name="Kim H.-S."/>
            <person name="Busman M."/>
            <person name="Brown D.W."/>
            <person name="Divon H."/>
            <person name="Uhlig S."/>
            <person name="Proctor R.H."/>
        </authorList>
    </citation>
    <scope>NUCLEOTIDE SEQUENCE [LARGE SCALE GENOMIC DNA]</scope>
    <source>
        <strain evidence="3 4">NRRL 20693</strain>
    </source>
</reference>
<evidence type="ECO:0000259" key="2">
    <source>
        <dbReference type="Pfam" id="PF05368"/>
    </source>
</evidence>
<evidence type="ECO:0000313" key="3">
    <source>
        <dbReference type="EMBL" id="KAF5654441.1"/>
    </source>
</evidence>
<dbReference type="InterPro" id="IPR036291">
    <property type="entry name" value="NAD(P)-bd_dom_sf"/>
</dbReference>
<comment type="caution">
    <text evidence="3">The sequence shown here is derived from an EMBL/GenBank/DDBJ whole genome shotgun (WGS) entry which is preliminary data.</text>
</comment>
<dbReference type="PANTHER" id="PTHR47129:SF1">
    <property type="entry name" value="NMRA-LIKE DOMAIN-CONTAINING PROTEIN"/>
    <property type="match status" value="1"/>
</dbReference>
<dbReference type="InterPro" id="IPR052718">
    <property type="entry name" value="NmrA-type_oxidoreductase"/>
</dbReference>
<organism evidence="3 4">
    <name type="scientific">Fusarium heterosporum</name>
    <dbReference type="NCBI Taxonomy" id="42747"/>
    <lineage>
        <taxon>Eukaryota</taxon>
        <taxon>Fungi</taxon>
        <taxon>Dikarya</taxon>
        <taxon>Ascomycota</taxon>
        <taxon>Pezizomycotina</taxon>
        <taxon>Sordariomycetes</taxon>
        <taxon>Hypocreomycetidae</taxon>
        <taxon>Hypocreales</taxon>
        <taxon>Nectriaceae</taxon>
        <taxon>Fusarium</taxon>
        <taxon>Fusarium heterosporum species complex</taxon>
    </lineage>
</organism>
<proteinExistence type="predicted"/>
<feature type="compositionally biased region" description="Basic and acidic residues" evidence="1">
    <location>
        <begin position="274"/>
        <end position="285"/>
    </location>
</feature>
<evidence type="ECO:0000313" key="4">
    <source>
        <dbReference type="Proteomes" id="UP000567885"/>
    </source>
</evidence>
<dbReference type="Gene3D" id="3.90.25.10">
    <property type="entry name" value="UDP-galactose 4-epimerase, domain 1"/>
    <property type="match status" value="1"/>
</dbReference>
<gene>
    <name evidence="3" type="ORF">FHETE_11309</name>
</gene>
<feature type="region of interest" description="Disordered" evidence="1">
    <location>
        <begin position="273"/>
        <end position="298"/>
    </location>
</feature>
<dbReference type="InterPro" id="IPR008030">
    <property type="entry name" value="NmrA-like"/>
</dbReference>
<evidence type="ECO:0000256" key="1">
    <source>
        <dbReference type="SAM" id="MobiDB-lite"/>
    </source>
</evidence>